<accession>A0A4R3KSD5</accession>
<evidence type="ECO:0000313" key="2">
    <source>
        <dbReference type="Proteomes" id="UP000295807"/>
    </source>
</evidence>
<name>A0A4R3KSD5_9SPHI</name>
<comment type="caution">
    <text evidence="1">The sequence shown here is derived from an EMBL/GenBank/DDBJ whole genome shotgun (WGS) entry which is preliminary data.</text>
</comment>
<sequence>MELQAAKVLAELNQLFPFPFELKQEMPGYFQLATGEVSFVFQFNYLPRAADEEVSPLKWQEQRETALTKGQRLIYIWEDQWQHSRAAVISRMAALLGTCKRIHGRETTMQRVNAMTALNFIKDNHLLVPLKGKYRFGLFYKNELRSLAVFSGPRQMKAKGENYRSFELLRFCHSRMHLVTGGLSKLLWSFAEAFRPQDIMTYVDLDWSEGKAFLKNGFMPSGKLAPQVFWINPEEGIRYSPKRLPSAFVNATAEKLHEAGYYRICNSGSLKFIRGYEE</sequence>
<dbReference type="OrthoDB" id="943693at2"/>
<keyword evidence="2" id="KW-1185">Reference proteome</keyword>
<dbReference type="AlphaFoldDB" id="A0A4R3KSD5"/>
<gene>
    <name evidence="1" type="ORF">EDD80_10490</name>
</gene>
<evidence type="ECO:0000313" key="1">
    <source>
        <dbReference type="EMBL" id="TCS87743.1"/>
    </source>
</evidence>
<dbReference type="EMBL" id="SMAD01000004">
    <property type="protein sequence ID" value="TCS87743.1"/>
    <property type="molecule type" value="Genomic_DNA"/>
</dbReference>
<protein>
    <submittedName>
        <fullName evidence="1">Uncharacterized protein</fullName>
    </submittedName>
</protein>
<dbReference type="Proteomes" id="UP000295807">
    <property type="component" value="Unassembled WGS sequence"/>
</dbReference>
<reference evidence="1 2" key="1">
    <citation type="submission" date="2019-03" db="EMBL/GenBank/DDBJ databases">
        <title>Genomic Encyclopedia of Type Strains, Phase IV (KMG-IV): sequencing the most valuable type-strain genomes for metagenomic binning, comparative biology and taxonomic classification.</title>
        <authorList>
            <person name="Goeker M."/>
        </authorList>
    </citation>
    <scope>NUCLEOTIDE SEQUENCE [LARGE SCALE GENOMIC DNA]</scope>
    <source>
        <strain evidence="1 2">DSM 21100</strain>
    </source>
</reference>
<dbReference type="RefSeq" id="WP_132128833.1">
    <property type="nucleotide sequence ID" value="NZ_CP042432.1"/>
</dbReference>
<organism evidence="1 2">
    <name type="scientific">Anseongella ginsenosidimutans</name>
    <dbReference type="NCBI Taxonomy" id="496056"/>
    <lineage>
        <taxon>Bacteria</taxon>
        <taxon>Pseudomonadati</taxon>
        <taxon>Bacteroidota</taxon>
        <taxon>Sphingobacteriia</taxon>
        <taxon>Sphingobacteriales</taxon>
        <taxon>Sphingobacteriaceae</taxon>
        <taxon>Anseongella</taxon>
    </lineage>
</organism>
<proteinExistence type="predicted"/>